<evidence type="ECO:0000313" key="3">
    <source>
        <dbReference type="Proteomes" id="UP000239415"/>
    </source>
</evidence>
<evidence type="ECO:0000313" key="2">
    <source>
        <dbReference type="EMBL" id="PRX23290.1"/>
    </source>
</evidence>
<comment type="caution">
    <text evidence="2">The sequence shown here is derived from an EMBL/GenBank/DDBJ whole genome shotgun (WGS) entry which is preliminary data.</text>
</comment>
<dbReference type="EMBL" id="PVMZ01000003">
    <property type="protein sequence ID" value="PRX23290.1"/>
    <property type="molecule type" value="Genomic_DNA"/>
</dbReference>
<keyword evidence="3" id="KW-1185">Reference proteome</keyword>
<evidence type="ECO:0000256" key="1">
    <source>
        <dbReference type="SAM" id="SignalP"/>
    </source>
</evidence>
<reference evidence="2 3" key="1">
    <citation type="submission" date="2018-03" db="EMBL/GenBank/DDBJ databases">
        <title>Genomic Encyclopedia of Archaeal and Bacterial Type Strains, Phase II (KMG-II): from individual species to whole genera.</title>
        <authorList>
            <person name="Goeker M."/>
        </authorList>
    </citation>
    <scope>NUCLEOTIDE SEQUENCE [LARGE SCALE GENOMIC DNA]</scope>
    <source>
        <strain evidence="2 3">DSM 43146</strain>
    </source>
</reference>
<sequence length="129" mass="13154">MEPSALRERLNTMLIRKTVVPAALLLALTAGCANNNTPIPAGDAPSPVPALSIAPGETVLTGTVTAGVEPKCLLLKDGTGDHLLIVEDEKLKSSLVVGAEVTVTGKSAEGMMTTCMQGKPFKVSSVAAS</sequence>
<feature type="chain" id="PRO_5038829926" description="DUF5666 domain-containing protein" evidence="1">
    <location>
        <begin position="33"/>
        <end position="129"/>
    </location>
</feature>
<dbReference type="AlphaFoldDB" id="A0A2T0KIE4"/>
<name>A0A2T0KIE4_9ACTN</name>
<proteinExistence type="predicted"/>
<dbReference type="Proteomes" id="UP000239415">
    <property type="component" value="Unassembled WGS sequence"/>
</dbReference>
<feature type="signal peptide" evidence="1">
    <location>
        <begin position="1"/>
        <end position="32"/>
    </location>
</feature>
<dbReference type="PROSITE" id="PS51257">
    <property type="entry name" value="PROKAR_LIPOPROTEIN"/>
    <property type="match status" value="1"/>
</dbReference>
<gene>
    <name evidence="2" type="ORF">CLV67_10334</name>
</gene>
<accession>A0A2T0KIE4</accession>
<keyword evidence="1" id="KW-0732">Signal</keyword>
<evidence type="ECO:0008006" key="4">
    <source>
        <dbReference type="Google" id="ProtNLM"/>
    </source>
</evidence>
<organism evidence="2 3">
    <name type="scientific">Actinoplanes italicus</name>
    <dbReference type="NCBI Taxonomy" id="113567"/>
    <lineage>
        <taxon>Bacteria</taxon>
        <taxon>Bacillati</taxon>
        <taxon>Actinomycetota</taxon>
        <taxon>Actinomycetes</taxon>
        <taxon>Micromonosporales</taxon>
        <taxon>Micromonosporaceae</taxon>
        <taxon>Actinoplanes</taxon>
    </lineage>
</organism>
<protein>
    <recommendedName>
        <fullName evidence="4">DUF5666 domain-containing protein</fullName>
    </recommendedName>
</protein>